<evidence type="ECO:0000313" key="3">
    <source>
        <dbReference type="Proteomes" id="UP000196239"/>
    </source>
</evidence>
<keyword evidence="3" id="KW-1185">Reference proteome</keyword>
<dbReference type="EMBL" id="LN890280">
    <property type="protein sequence ID" value="CUR52506.1"/>
    <property type="molecule type" value="Genomic_DNA"/>
</dbReference>
<dbReference type="Pfam" id="PF22677">
    <property type="entry name" value="Ble-like_N"/>
    <property type="match status" value="1"/>
</dbReference>
<proteinExistence type="predicted"/>
<dbReference type="SUPFAM" id="SSF54593">
    <property type="entry name" value="Glyoxalase/Bleomycin resistance protein/Dihydroxybiphenyl dioxygenase"/>
    <property type="match status" value="1"/>
</dbReference>
<dbReference type="InterPro" id="IPR053863">
    <property type="entry name" value="Glyoxy/Ble-like_N"/>
</dbReference>
<protein>
    <submittedName>
        <fullName evidence="2">Glyoxalase</fullName>
    </submittedName>
</protein>
<reference evidence="3" key="1">
    <citation type="submission" date="2015-10" db="EMBL/GenBank/DDBJ databases">
        <authorList>
            <person name="Lehtovirta-Morley L.E."/>
            <person name="Vieille C."/>
        </authorList>
    </citation>
    <scope>NUCLEOTIDE SEQUENCE [LARGE SCALE GENOMIC DNA]</scope>
</reference>
<name>A0A128A569_9ARCH</name>
<dbReference type="Proteomes" id="UP000196239">
    <property type="component" value="Chromosome 1"/>
</dbReference>
<dbReference type="InterPro" id="IPR052164">
    <property type="entry name" value="Anthracycline_SecMetBiosynth"/>
</dbReference>
<organism evidence="2 3">
    <name type="scientific">Nitrosotalea devaniterrae</name>
    <dbReference type="NCBI Taxonomy" id="1078905"/>
    <lineage>
        <taxon>Archaea</taxon>
        <taxon>Nitrososphaerota</taxon>
        <taxon>Nitrososphaeria</taxon>
        <taxon>Nitrosotaleales</taxon>
        <taxon>Nitrosotaleaceae</taxon>
        <taxon>Nitrosotalea</taxon>
    </lineage>
</organism>
<sequence length="122" mass="13834">MPRIVHFDIPSDNPERAQRFYQDVFGWKFDKWEGPMEYWMIKTGEDNTPGINGGLARRMPGQIGMTNTIDIPSIDEYVIKVQSSGGQILVPKMEIPGVGYFATCMDTEGNIFGIIQMNQKTK</sequence>
<dbReference type="AlphaFoldDB" id="A0A128A569"/>
<gene>
    <name evidence="2" type="ORF">NDEV_1744</name>
</gene>
<dbReference type="Gene3D" id="3.10.180.10">
    <property type="entry name" value="2,3-Dihydroxybiphenyl 1,2-Dioxygenase, domain 1"/>
    <property type="match status" value="1"/>
</dbReference>
<evidence type="ECO:0000259" key="1">
    <source>
        <dbReference type="Pfam" id="PF22677"/>
    </source>
</evidence>
<evidence type="ECO:0000313" key="2">
    <source>
        <dbReference type="EMBL" id="CUR52506.1"/>
    </source>
</evidence>
<dbReference type="CDD" id="cd07247">
    <property type="entry name" value="SgaA_N_like"/>
    <property type="match status" value="1"/>
</dbReference>
<feature type="domain" description="Glyoxalase/Bleomycin resistance-like N-terminal" evidence="1">
    <location>
        <begin position="3"/>
        <end position="44"/>
    </location>
</feature>
<dbReference type="KEGG" id="ndv:NDEV_1744"/>
<dbReference type="InterPro" id="IPR029068">
    <property type="entry name" value="Glyas_Bleomycin-R_OHBP_Dase"/>
</dbReference>
<dbReference type="PANTHER" id="PTHR33993:SF2">
    <property type="entry name" value="VOC DOMAIN-CONTAINING PROTEIN"/>
    <property type="match status" value="1"/>
</dbReference>
<dbReference type="PANTHER" id="PTHR33993">
    <property type="entry name" value="GLYOXALASE-RELATED"/>
    <property type="match status" value="1"/>
</dbReference>
<accession>A0A128A569</accession>